<proteinExistence type="predicted"/>
<reference evidence="2 3" key="1">
    <citation type="submission" date="2024-01" db="EMBL/GenBank/DDBJ databases">
        <title>The genomes of 5 underutilized Papilionoideae crops provide insights into root nodulation and disease resistanc.</title>
        <authorList>
            <person name="Jiang F."/>
        </authorList>
    </citation>
    <scope>NUCLEOTIDE SEQUENCE [LARGE SCALE GENOMIC DNA]</scope>
    <source>
        <strain evidence="2">JINMINGXINNONG_FW02</strain>
        <tissue evidence="2">Leaves</tissue>
    </source>
</reference>
<comment type="caution">
    <text evidence="2">The sequence shown here is derived from an EMBL/GenBank/DDBJ whole genome shotgun (WGS) entry which is preliminary data.</text>
</comment>
<sequence>MHRIRENCPATCAALPVHGCEDRADHVRDFRILRNLHRVVEAQTETLFCQQTRMPFANNNILITTHTPSRSQDPTPRDGPPPTRRWQVGQMETSSDPVSASLGMEKNIRVALRAQTSLPVLTRPKIKPFPSGTRQYPGRSQARHDGPLPANGEKHTPDFVLTSVEISHTPKPTSVPQLHITFSRTRLKVGRNRHRPPEPAPPWVTPPKLVDQPCNGRCDLLSPQSKHNVRGDA</sequence>
<dbReference type="AlphaFoldDB" id="A0AAN9L0F3"/>
<evidence type="ECO:0000313" key="3">
    <source>
        <dbReference type="Proteomes" id="UP001374584"/>
    </source>
</evidence>
<evidence type="ECO:0000256" key="1">
    <source>
        <dbReference type="SAM" id="MobiDB-lite"/>
    </source>
</evidence>
<name>A0AAN9L0F3_PHACN</name>
<accession>A0AAN9L0F3</accession>
<dbReference type="EMBL" id="JAYMYR010000070">
    <property type="protein sequence ID" value="KAK7326321.1"/>
    <property type="molecule type" value="Genomic_DNA"/>
</dbReference>
<protein>
    <submittedName>
        <fullName evidence="2">Uncharacterized protein</fullName>
    </submittedName>
</protein>
<gene>
    <name evidence="2" type="ORF">VNO80_33036</name>
</gene>
<keyword evidence="3" id="KW-1185">Reference proteome</keyword>
<feature type="compositionally biased region" description="Basic and acidic residues" evidence="1">
    <location>
        <begin position="142"/>
        <end position="154"/>
    </location>
</feature>
<organism evidence="2 3">
    <name type="scientific">Phaseolus coccineus</name>
    <name type="common">Scarlet runner bean</name>
    <name type="synonym">Phaseolus multiflorus</name>
    <dbReference type="NCBI Taxonomy" id="3886"/>
    <lineage>
        <taxon>Eukaryota</taxon>
        <taxon>Viridiplantae</taxon>
        <taxon>Streptophyta</taxon>
        <taxon>Embryophyta</taxon>
        <taxon>Tracheophyta</taxon>
        <taxon>Spermatophyta</taxon>
        <taxon>Magnoliopsida</taxon>
        <taxon>eudicotyledons</taxon>
        <taxon>Gunneridae</taxon>
        <taxon>Pentapetalae</taxon>
        <taxon>rosids</taxon>
        <taxon>fabids</taxon>
        <taxon>Fabales</taxon>
        <taxon>Fabaceae</taxon>
        <taxon>Papilionoideae</taxon>
        <taxon>50 kb inversion clade</taxon>
        <taxon>NPAAA clade</taxon>
        <taxon>indigoferoid/millettioid clade</taxon>
        <taxon>Phaseoleae</taxon>
        <taxon>Phaseolus</taxon>
    </lineage>
</organism>
<feature type="region of interest" description="Disordered" evidence="1">
    <location>
        <begin position="123"/>
        <end position="154"/>
    </location>
</feature>
<evidence type="ECO:0000313" key="2">
    <source>
        <dbReference type="EMBL" id="KAK7326321.1"/>
    </source>
</evidence>
<dbReference type="Proteomes" id="UP001374584">
    <property type="component" value="Unassembled WGS sequence"/>
</dbReference>
<feature type="region of interest" description="Disordered" evidence="1">
    <location>
        <begin position="65"/>
        <end position="98"/>
    </location>
</feature>